<dbReference type="OrthoDB" id="9809850at2"/>
<protein>
    <recommendedName>
        <fullName evidence="2">Contractile injection system tube protein N-terminal domain-containing protein</fullName>
    </recommendedName>
</protein>
<dbReference type="Proteomes" id="UP000220922">
    <property type="component" value="Unassembled WGS sequence"/>
</dbReference>
<dbReference type="AlphaFoldDB" id="A0A2H3KJ68"/>
<evidence type="ECO:0000313" key="3">
    <source>
        <dbReference type="EMBL" id="PDV97893.1"/>
    </source>
</evidence>
<evidence type="ECO:0000313" key="4">
    <source>
        <dbReference type="Proteomes" id="UP000220922"/>
    </source>
</evidence>
<comment type="caution">
    <text evidence="3">The sequence shown here is derived from an EMBL/GenBank/DDBJ whole genome shotgun (WGS) entry which is preliminary data.</text>
</comment>
<reference evidence="3 4" key="1">
    <citation type="submission" date="2016-05" db="EMBL/GenBank/DDBJ databases">
        <authorList>
            <person name="Lavstsen T."/>
            <person name="Jespersen J.S."/>
        </authorList>
    </citation>
    <scope>NUCLEOTIDE SEQUENCE [LARGE SCALE GENOMIC DNA]</scope>
    <source>
        <strain evidence="3 4">B7-9</strain>
    </source>
</reference>
<dbReference type="Pfam" id="PF19266">
    <property type="entry name" value="CIS_tube"/>
    <property type="match status" value="1"/>
</dbReference>
<dbReference type="InterPro" id="IPR045361">
    <property type="entry name" value="CIS_tube_prot_N"/>
</dbReference>
<gene>
    <name evidence="3" type="ORF">A9Q02_17120</name>
</gene>
<keyword evidence="4" id="KW-1185">Reference proteome</keyword>
<dbReference type="RefSeq" id="WP_141508959.1">
    <property type="nucleotide sequence ID" value="NZ_LYXE01000120.1"/>
</dbReference>
<accession>A0A2H3KJ68</accession>
<dbReference type="EMBL" id="LYXE01000120">
    <property type="protein sequence ID" value="PDV97893.1"/>
    <property type="molecule type" value="Genomic_DNA"/>
</dbReference>
<evidence type="ECO:0000259" key="2">
    <source>
        <dbReference type="Pfam" id="PF19266"/>
    </source>
</evidence>
<sequence length="460" mass="43796">MSDTSNPEQAIITPISQGAGQELEAVTVQFNPASLEYNLRNNIEKKGRGARARQHVSQTTATLTTELIFDTTHTGQDVRIETVKIARYLQPYDDAKKIPPTIRFEWGTFVFEGYVESYKETIDFFAAGGVPLRSTLNVTFTSKDKQFDTRSANESEAANVGQGLSGLDSAVVAPAPEGGGDNPTAGSAADTAAQGGDPGAARMLALANGLENLRFPAGALAVGAGASIGAAAAFSAGASASLGLNAGISAGIGASASAGFGAGASAGFGAGASAGFGAGASAGFGAGASAGFGAGASAGFGAGASAGFGAGASASAGFGAGASAGFGAGASAGFGASASAGFGAGASAGFGAGASAGFGAGASAGFGAGASAGGGAMFGATASAGVTASAGAFSGLHHTTSVKKTASLNTNNIIKGSISSNVSTDQGASFKVGGQAHLEGSASLSAKVNGNLSAKLQFDA</sequence>
<name>A0A2H3KJ68_9CHLR</name>
<feature type="region of interest" description="Disordered" evidence="1">
    <location>
        <begin position="171"/>
        <end position="194"/>
    </location>
</feature>
<proteinExistence type="predicted"/>
<evidence type="ECO:0000256" key="1">
    <source>
        <dbReference type="SAM" id="MobiDB-lite"/>
    </source>
</evidence>
<feature type="domain" description="Contractile injection system tube protein N-terminal" evidence="2">
    <location>
        <begin position="20"/>
        <end position="146"/>
    </location>
</feature>
<organism evidence="3 4">
    <name type="scientific">Candidatus Chloroploca asiatica</name>
    <dbReference type="NCBI Taxonomy" id="1506545"/>
    <lineage>
        <taxon>Bacteria</taxon>
        <taxon>Bacillati</taxon>
        <taxon>Chloroflexota</taxon>
        <taxon>Chloroflexia</taxon>
        <taxon>Chloroflexales</taxon>
        <taxon>Chloroflexineae</taxon>
        <taxon>Oscillochloridaceae</taxon>
        <taxon>Candidatus Chloroploca</taxon>
    </lineage>
</organism>